<name>A0A1H6AFH8_9FLAO</name>
<sequence length="317" mass="38311">MNKFAHIELDENLFIEKILHYFYKVQNTYLESSFYIKTLNPLEKYIDLRLYENFLKERFSKLIFSIDLDEVNFDYNLWSFSDGTMDHSDELTKKRFEIENLSKEVFWANQKEVESFQKISRFDSFDDLIVPKEKVIYKMVNNPFFNSEAWINYYQDLLDLKFPSFSEKYSSGKKIIKYRQFKENLFLGIENDYSSCRKNFRKGYCEEPEYKLIIFEKISSKKIRKILIFNNFVNPLLHPPTISFGSFIWQKTWSKIGENTYKRDTGTRKLDIGDGNIKIYNLDIISEDLKKHAYFYYDLLYNTTKIYIDFIEESFVS</sequence>
<accession>A0A1H6AFH8</accession>
<gene>
    <name evidence="1" type="ORF">SAMN05421847_2383</name>
</gene>
<dbReference type="EMBL" id="FNUS01000006">
    <property type="protein sequence ID" value="SEG46775.1"/>
    <property type="molecule type" value="Genomic_DNA"/>
</dbReference>
<dbReference type="AlphaFoldDB" id="A0A1H6AFH8"/>
<dbReference type="OrthoDB" id="1232286at2"/>
<proteinExistence type="predicted"/>
<protein>
    <submittedName>
        <fullName evidence="1">Uncharacterized protein</fullName>
    </submittedName>
</protein>
<reference evidence="2" key="1">
    <citation type="submission" date="2016-10" db="EMBL/GenBank/DDBJ databases">
        <authorList>
            <person name="Varghese N."/>
            <person name="Submissions S."/>
        </authorList>
    </citation>
    <scope>NUCLEOTIDE SEQUENCE [LARGE SCALE GENOMIC DNA]</scope>
    <source>
        <strain evidence="2">DSM 21580</strain>
    </source>
</reference>
<dbReference type="Proteomes" id="UP000236738">
    <property type="component" value="Unassembled WGS sequence"/>
</dbReference>
<organism evidence="1 2">
    <name type="scientific">Halpernia humi</name>
    <dbReference type="NCBI Taxonomy" id="493375"/>
    <lineage>
        <taxon>Bacteria</taxon>
        <taxon>Pseudomonadati</taxon>
        <taxon>Bacteroidota</taxon>
        <taxon>Flavobacteriia</taxon>
        <taxon>Flavobacteriales</taxon>
        <taxon>Weeksellaceae</taxon>
        <taxon>Chryseobacterium group</taxon>
        <taxon>Halpernia</taxon>
    </lineage>
</organism>
<dbReference type="RefSeq" id="WP_103914254.1">
    <property type="nucleotide sequence ID" value="NZ_FNUS01000006.1"/>
</dbReference>
<evidence type="ECO:0000313" key="1">
    <source>
        <dbReference type="EMBL" id="SEG46775.1"/>
    </source>
</evidence>
<keyword evidence="2" id="KW-1185">Reference proteome</keyword>
<evidence type="ECO:0000313" key="2">
    <source>
        <dbReference type="Proteomes" id="UP000236738"/>
    </source>
</evidence>